<dbReference type="Pfam" id="PF00078">
    <property type="entry name" value="RVT_1"/>
    <property type="match status" value="1"/>
</dbReference>
<dbReference type="InterPro" id="IPR000477">
    <property type="entry name" value="RT_dom"/>
</dbReference>
<evidence type="ECO:0000259" key="1">
    <source>
        <dbReference type="Pfam" id="PF00078"/>
    </source>
</evidence>
<feature type="domain" description="Reverse transcriptase" evidence="1">
    <location>
        <begin position="12"/>
        <end position="117"/>
    </location>
</feature>
<dbReference type="InterPro" id="IPR043502">
    <property type="entry name" value="DNA/RNA_pol_sf"/>
</dbReference>
<dbReference type="PANTHER" id="PTHR46890:SF48">
    <property type="entry name" value="RNA-DIRECTED DNA POLYMERASE"/>
    <property type="match status" value="1"/>
</dbReference>
<organism evidence="2 3">
    <name type="scientific">Rubus argutus</name>
    <name type="common">Southern blackberry</name>
    <dbReference type="NCBI Taxonomy" id="59490"/>
    <lineage>
        <taxon>Eukaryota</taxon>
        <taxon>Viridiplantae</taxon>
        <taxon>Streptophyta</taxon>
        <taxon>Embryophyta</taxon>
        <taxon>Tracheophyta</taxon>
        <taxon>Spermatophyta</taxon>
        <taxon>Magnoliopsida</taxon>
        <taxon>eudicotyledons</taxon>
        <taxon>Gunneridae</taxon>
        <taxon>Pentapetalae</taxon>
        <taxon>rosids</taxon>
        <taxon>fabids</taxon>
        <taxon>Rosales</taxon>
        <taxon>Rosaceae</taxon>
        <taxon>Rosoideae</taxon>
        <taxon>Rosoideae incertae sedis</taxon>
        <taxon>Rubus</taxon>
    </lineage>
</organism>
<name>A0AAW1YRB5_RUBAR</name>
<sequence length="133" mass="14428">MACVRTVSLAVTINGKTGESFHPSRGLRQGDPLSPYLFLFTTDVLSALIQEACASGNLTGIRLSHSGPSHSHLFFADDSLFFLKGFTANCSELMRILKVYCDASGQLVNLDKSSVFFSPNTPQALLRDDVVKV</sequence>
<evidence type="ECO:0000313" key="3">
    <source>
        <dbReference type="Proteomes" id="UP001457282"/>
    </source>
</evidence>
<dbReference type="PANTHER" id="PTHR46890">
    <property type="entry name" value="NON-LTR RETROLELEMENT REVERSE TRANSCRIPTASE-LIKE PROTEIN-RELATED"/>
    <property type="match status" value="1"/>
</dbReference>
<reference evidence="2 3" key="1">
    <citation type="journal article" date="2023" name="G3 (Bethesda)">
        <title>A chromosome-length genome assembly and annotation of blackberry (Rubus argutus, cv. 'Hillquist').</title>
        <authorList>
            <person name="Bruna T."/>
            <person name="Aryal R."/>
            <person name="Dudchenko O."/>
            <person name="Sargent D.J."/>
            <person name="Mead D."/>
            <person name="Buti M."/>
            <person name="Cavallini A."/>
            <person name="Hytonen T."/>
            <person name="Andres J."/>
            <person name="Pham M."/>
            <person name="Weisz D."/>
            <person name="Mascagni F."/>
            <person name="Usai G."/>
            <person name="Natali L."/>
            <person name="Bassil N."/>
            <person name="Fernandez G.E."/>
            <person name="Lomsadze A."/>
            <person name="Armour M."/>
            <person name="Olukolu B."/>
            <person name="Poorten T."/>
            <person name="Britton C."/>
            <person name="Davik J."/>
            <person name="Ashrafi H."/>
            <person name="Aiden E.L."/>
            <person name="Borodovsky M."/>
            <person name="Worthington M."/>
        </authorList>
    </citation>
    <scope>NUCLEOTIDE SEQUENCE [LARGE SCALE GENOMIC DNA]</scope>
    <source>
        <strain evidence="2">PI 553951</strain>
    </source>
</reference>
<gene>
    <name evidence="2" type="ORF">M0R45_006545</name>
</gene>
<dbReference type="SUPFAM" id="SSF56672">
    <property type="entry name" value="DNA/RNA polymerases"/>
    <property type="match status" value="1"/>
</dbReference>
<dbReference type="Proteomes" id="UP001457282">
    <property type="component" value="Unassembled WGS sequence"/>
</dbReference>
<dbReference type="EMBL" id="JBEDUW010000001">
    <property type="protein sequence ID" value="KAK9951083.1"/>
    <property type="molecule type" value="Genomic_DNA"/>
</dbReference>
<comment type="caution">
    <text evidence="2">The sequence shown here is derived from an EMBL/GenBank/DDBJ whole genome shotgun (WGS) entry which is preliminary data.</text>
</comment>
<accession>A0AAW1YRB5</accession>
<evidence type="ECO:0000313" key="2">
    <source>
        <dbReference type="EMBL" id="KAK9951083.1"/>
    </source>
</evidence>
<protein>
    <recommendedName>
        <fullName evidence="1">Reverse transcriptase domain-containing protein</fullName>
    </recommendedName>
</protein>
<dbReference type="AlphaFoldDB" id="A0AAW1YRB5"/>
<dbReference type="InterPro" id="IPR052343">
    <property type="entry name" value="Retrotransposon-Effector_Assoc"/>
</dbReference>
<keyword evidence="3" id="KW-1185">Reference proteome</keyword>
<proteinExistence type="predicted"/>